<keyword evidence="16" id="KW-1185">Reference proteome</keyword>
<feature type="domain" description="GPI ethanolamine phosphate transferase 1 C-terminal" evidence="14">
    <location>
        <begin position="428"/>
        <end position="869"/>
    </location>
</feature>
<dbReference type="InterPro" id="IPR037671">
    <property type="entry name" value="PIGN_N"/>
</dbReference>
<feature type="transmembrane region" description="Helical" evidence="13">
    <location>
        <begin position="6"/>
        <end position="27"/>
    </location>
</feature>
<name>A0A068RJF2_9FUNG</name>
<feature type="transmembrane region" description="Helical" evidence="13">
    <location>
        <begin position="885"/>
        <end position="906"/>
    </location>
</feature>
<dbReference type="Pfam" id="PF04987">
    <property type="entry name" value="PigN"/>
    <property type="match status" value="1"/>
</dbReference>
<dbReference type="FunFam" id="3.40.720.10:FF:000015">
    <property type="entry name" value="GPI ethanolamine phosphate transferase 1"/>
    <property type="match status" value="1"/>
</dbReference>
<evidence type="ECO:0000256" key="8">
    <source>
        <dbReference type="ARBA" id="ARBA00022824"/>
    </source>
</evidence>
<evidence type="ECO:0000256" key="1">
    <source>
        <dbReference type="ARBA" id="ARBA00004477"/>
    </source>
</evidence>
<dbReference type="GO" id="GO:0005789">
    <property type="term" value="C:endoplasmic reticulum membrane"/>
    <property type="evidence" value="ECO:0007669"/>
    <property type="project" value="UniProtKB-SubCell"/>
</dbReference>
<evidence type="ECO:0000256" key="6">
    <source>
        <dbReference type="ARBA" id="ARBA00022679"/>
    </source>
</evidence>
<evidence type="ECO:0000256" key="4">
    <source>
        <dbReference type="ARBA" id="ARBA00020831"/>
    </source>
</evidence>
<dbReference type="VEuPathDB" id="FungiDB:LCOR_02024.1"/>
<reference evidence="15" key="1">
    <citation type="submission" date="2013-08" db="EMBL/GenBank/DDBJ databases">
        <title>Gene expansion shapes genome architecture in the human pathogen Lichtheimia corymbifera: an evolutionary genomics analysis in the ancient terrestrial Mucorales (Mucoromycotina).</title>
        <authorList>
            <person name="Schwartze V.U."/>
            <person name="Winter S."/>
            <person name="Shelest E."/>
            <person name="Marcet-Houben M."/>
            <person name="Horn F."/>
            <person name="Wehner S."/>
            <person name="Hoffmann K."/>
            <person name="Riege K."/>
            <person name="Sammeth M."/>
            <person name="Nowrousian M."/>
            <person name="Valiante V."/>
            <person name="Linde J."/>
            <person name="Jacobsen I.D."/>
            <person name="Marz M."/>
            <person name="Brakhage A.A."/>
            <person name="Gabaldon T."/>
            <person name="Bocker S."/>
            <person name="Voigt K."/>
        </authorList>
    </citation>
    <scope>NUCLEOTIDE SEQUENCE [LARGE SCALE GENOMIC DNA]</scope>
    <source>
        <strain evidence="15">FSU 9682</strain>
    </source>
</reference>
<dbReference type="GO" id="GO:0015867">
    <property type="term" value="P:ATP transport"/>
    <property type="evidence" value="ECO:0007669"/>
    <property type="project" value="EnsemblFungi"/>
</dbReference>
<keyword evidence="10 13" id="KW-0472">Membrane</keyword>
<dbReference type="EC" id="2.-.-.-" evidence="13"/>
<evidence type="ECO:0000256" key="12">
    <source>
        <dbReference type="ARBA" id="ARBA00024850"/>
    </source>
</evidence>
<dbReference type="SUPFAM" id="SSF53649">
    <property type="entry name" value="Alkaline phosphatase-like"/>
    <property type="match status" value="1"/>
</dbReference>
<dbReference type="Proteomes" id="UP000027586">
    <property type="component" value="Unassembled WGS sequence"/>
</dbReference>
<dbReference type="InterPro" id="IPR017850">
    <property type="entry name" value="Alkaline_phosphatase_core_sf"/>
</dbReference>
<evidence type="ECO:0000256" key="11">
    <source>
        <dbReference type="ARBA" id="ARBA00023180"/>
    </source>
</evidence>
<dbReference type="EMBL" id="CBTN010000006">
    <property type="protein sequence ID" value="CDH50308.1"/>
    <property type="molecule type" value="Genomic_DNA"/>
</dbReference>
<evidence type="ECO:0000313" key="16">
    <source>
        <dbReference type="Proteomes" id="UP000027586"/>
    </source>
</evidence>
<feature type="transmembrane region" description="Helical" evidence="13">
    <location>
        <begin position="480"/>
        <end position="499"/>
    </location>
</feature>
<keyword evidence="5 13" id="KW-0337">GPI-anchor biosynthesis</keyword>
<feature type="transmembrane region" description="Helical" evidence="13">
    <location>
        <begin position="681"/>
        <end position="699"/>
    </location>
</feature>
<dbReference type="STRING" id="1263082.A0A068RJF2"/>
<evidence type="ECO:0000256" key="9">
    <source>
        <dbReference type="ARBA" id="ARBA00022989"/>
    </source>
</evidence>
<evidence type="ECO:0000256" key="7">
    <source>
        <dbReference type="ARBA" id="ARBA00022692"/>
    </source>
</evidence>
<feature type="transmembrane region" description="Helical" evidence="13">
    <location>
        <begin position="843"/>
        <end position="865"/>
    </location>
</feature>
<feature type="transmembrane region" description="Helical" evidence="13">
    <location>
        <begin position="732"/>
        <end position="748"/>
    </location>
</feature>
<comment type="function">
    <text evidence="12 13">Ethanolamine phosphate transferase involved in glycosylphosphatidylinositol-anchor biosynthesis. Transfers ethanolamine phosphate to the first alpha-1,4-linked mannose of the glycosylphosphatidylinositol precursor of GPI-anchor.</text>
</comment>
<protein>
    <recommendedName>
        <fullName evidence="4 13">GPI ethanolamine phosphate transferase 1</fullName>
        <ecNumber evidence="13">2.-.-.-</ecNumber>
    </recommendedName>
</protein>
<sequence length="915" mass="103125">MGQTGLLLLIGIVFHVVYLFSIFDIYFTSPIVHGMTPQSNPLPAPADRLVLFVADGLRADKIIEHEGQYRAPFLRDIMRNKGSWGVSHTRVPTESRPGHVAIIAGFYEDVSAVTTGWTMNPVNFDSVFNQSHHTWSFGSPDILPMFQHGASDPNRVETFMYPPEFEDFAGESSHLDTWVFDHVKGLFARAKHDQELNKQLREKKIVFFLHLLGLDTNGHGFRPHSEEYHNNIKLVDRGIEEIVKLFDDFYNHDGRTSYIFTADHGMNNRGAHGDGHPDNTRTPLIAWGAGIRGPLKTGLGHDDFSMDSDLREWQRDDVLQADIAPLMASLVGIDTPVNSVGQLPLSYLENNEQFRSEAIFANAREILAQFQVKHDEKERNELFFRPFAPLSGLNDPATFVDEIRQRIDAQEYLRAELLSKDLIQLCLRGLRYFQTYDWLFLRSVITIGYVGWCVYCTEFLIRNHVLNQANIKTPNKMTTLAINMLSVLVFILLGAMLWLQNMPSIYYAYITFPIFFWNRAIHNKSTLTIGLRLAANAGITKFVFTGAAIIAVLEALVYSFFRREVLSVCFVLASGWPLTMPAHMRQKHPLLLSAWALACISTSVFTLLPVEKGEDITLVVMGGLAGVLLGSAALYKLKTTGHVSNKLNNLTKFQLIINLVSVVLVYSTSKSLERREGLPVLNQWASWAIVGTSTLLPFIHRGPHDEHYLARLLSICLAFAPLMTLLSISYEMLFYVCFCSTILLWLETERMLYCGTRTTTKRPMQSSDIRAALMFMFFIEVAFFGTGNVASLSSFSLSSVYRFITVFNPFSMTALLITKILIPFCVVSAVLGVLSVSLDLGSFSLLLTVMAVSDVQTINFFYFVTDYGSWLEIGMSISHFCISELFIIFSIILFLLSQLLVGHLTVPRLTKDKSA</sequence>
<keyword evidence="7 13" id="KW-0812">Transmembrane</keyword>
<feature type="transmembrane region" description="Helical" evidence="13">
    <location>
        <begin position="810"/>
        <end position="836"/>
    </location>
</feature>
<comment type="subcellular location">
    <subcellularLocation>
        <location evidence="1 13">Endoplasmic reticulum membrane</location>
        <topology evidence="1 13">Multi-pass membrane protein</topology>
    </subcellularLocation>
</comment>
<dbReference type="CDD" id="cd16020">
    <property type="entry name" value="GPI_EPT_1"/>
    <property type="match status" value="1"/>
</dbReference>
<dbReference type="PANTHER" id="PTHR12250:SF0">
    <property type="entry name" value="GPI ETHANOLAMINE PHOSPHATE TRANSFERASE 1"/>
    <property type="match status" value="1"/>
</dbReference>
<keyword evidence="9 13" id="KW-1133">Transmembrane helix</keyword>
<evidence type="ECO:0000259" key="14">
    <source>
        <dbReference type="Pfam" id="PF04987"/>
    </source>
</evidence>
<feature type="transmembrane region" description="Helical" evidence="13">
    <location>
        <begin position="769"/>
        <end position="790"/>
    </location>
</feature>
<organism evidence="15 16">
    <name type="scientific">Lichtheimia corymbifera JMRC:FSU:9682</name>
    <dbReference type="NCBI Taxonomy" id="1263082"/>
    <lineage>
        <taxon>Eukaryota</taxon>
        <taxon>Fungi</taxon>
        <taxon>Fungi incertae sedis</taxon>
        <taxon>Mucoromycota</taxon>
        <taxon>Mucoromycotina</taxon>
        <taxon>Mucoromycetes</taxon>
        <taxon>Mucorales</taxon>
        <taxon>Lichtheimiaceae</taxon>
        <taxon>Lichtheimia</taxon>
    </lineage>
</organism>
<feature type="transmembrane region" description="Helical" evidence="13">
    <location>
        <begin position="590"/>
        <end position="610"/>
    </location>
</feature>
<keyword evidence="6 13" id="KW-0808">Transferase</keyword>
<dbReference type="AlphaFoldDB" id="A0A068RJF2"/>
<keyword evidence="8 13" id="KW-0256">Endoplasmic reticulum</keyword>
<evidence type="ECO:0000256" key="5">
    <source>
        <dbReference type="ARBA" id="ARBA00022502"/>
    </source>
</evidence>
<accession>A0A068RJF2</accession>
<dbReference type="Gene3D" id="3.40.720.10">
    <property type="entry name" value="Alkaline Phosphatase, subunit A"/>
    <property type="match status" value="1"/>
</dbReference>
<dbReference type="InterPro" id="IPR017852">
    <property type="entry name" value="GPI_EtnP_transferase_1_C"/>
</dbReference>
<dbReference type="OrthoDB" id="2748310at2759"/>
<dbReference type="GO" id="GO:0006506">
    <property type="term" value="P:GPI anchor biosynthetic process"/>
    <property type="evidence" value="ECO:0007669"/>
    <property type="project" value="UniProtKB-UniPathway"/>
</dbReference>
<dbReference type="GO" id="GO:0000324">
    <property type="term" value="C:fungal-type vacuole"/>
    <property type="evidence" value="ECO:0007669"/>
    <property type="project" value="EnsemblFungi"/>
</dbReference>
<gene>
    <name evidence="15" type="ORF">LCOR_02024.1</name>
</gene>
<dbReference type="GO" id="GO:0009277">
    <property type="term" value="C:fungal-type cell wall"/>
    <property type="evidence" value="ECO:0007669"/>
    <property type="project" value="EnsemblFungi"/>
</dbReference>
<dbReference type="Pfam" id="PF01663">
    <property type="entry name" value="Phosphodiest"/>
    <property type="match status" value="1"/>
</dbReference>
<feature type="transmembrane region" description="Helical" evidence="13">
    <location>
        <begin position="649"/>
        <end position="669"/>
    </location>
</feature>
<evidence type="ECO:0000256" key="2">
    <source>
        <dbReference type="ARBA" id="ARBA00004687"/>
    </source>
</evidence>
<evidence type="ECO:0000313" key="15">
    <source>
        <dbReference type="EMBL" id="CDH50308.1"/>
    </source>
</evidence>
<dbReference type="InterPro" id="IPR007070">
    <property type="entry name" value="GPI_EtnP_transferase_1"/>
</dbReference>
<dbReference type="InterPro" id="IPR002591">
    <property type="entry name" value="Phosphodiest/P_Trfase"/>
</dbReference>
<evidence type="ECO:0000256" key="13">
    <source>
        <dbReference type="RuleBase" id="RU367138"/>
    </source>
</evidence>
<dbReference type="PANTHER" id="PTHR12250">
    <property type="entry name" value="PHOSPHATIDYLINOSITOL GLYCAN, CLASS N"/>
    <property type="match status" value="1"/>
</dbReference>
<evidence type="ECO:0000256" key="3">
    <source>
        <dbReference type="ARBA" id="ARBA00008400"/>
    </source>
</evidence>
<keyword evidence="11" id="KW-0325">Glycoprotein</keyword>
<feature type="transmembrane region" description="Helical" evidence="13">
    <location>
        <begin position="505"/>
        <end position="521"/>
    </location>
</feature>
<comment type="similarity">
    <text evidence="3 13">Belongs to the PIGG/PIGN/PIGO family. PIGN subfamily.</text>
</comment>
<comment type="caution">
    <text evidence="15">The sequence shown here is derived from an EMBL/GenBank/DDBJ whole genome shotgun (WGS) entry which is preliminary data.</text>
</comment>
<feature type="transmembrane region" description="Helical" evidence="13">
    <location>
        <begin position="533"/>
        <end position="553"/>
    </location>
</feature>
<evidence type="ECO:0000256" key="10">
    <source>
        <dbReference type="ARBA" id="ARBA00023136"/>
    </source>
</evidence>
<feature type="transmembrane region" description="Helical" evidence="13">
    <location>
        <begin position="616"/>
        <end position="637"/>
    </location>
</feature>
<proteinExistence type="inferred from homology"/>
<dbReference type="UniPathway" id="UPA00196"/>
<comment type="pathway">
    <text evidence="2 13">Glycolipid biosynthesis; glycosylphosphatidylinositol-anchor biosynthesis.</text>
</comment>
<dbReference type="GO" id="GO:0051377">
    <property type="term" value="F:mannose-ethanolamine phosphotransferase activity"/>
    <property type="evidence" value="ECO:0007669"/>
    <property type="project" value="UniProtKB-UniRule"/>
</dbReference>